<dbReference type="InterPro" id="IPR002893">
    <property type="entry name" value="Znf_MYND"/>
</dbReference>
<dbReference type="AlphaFoldDB" id="A0A2P2M6S7"/>
<name>A0A2P2M6S7_RHIMU</name>
<keyword evidence="2" id="KW-0863">Zinc-finger</keyword>
<dbReference type="InterPro" id="IPR046341">
    <property type="entry name" value="SET_dom_sf"/>
</dbReference>
<evidence type="ECO:0000313" key="5">
    <source>
        <dbReference type="EMBL" id="MBX25929.1"/>
    </source>
</evidence>
<dbReference type="GO" id="GO:0008270">
    <property type="term" value="F:zinc ion binding"/>
    <property type="evidence" value="ECO:0007669"/>
    <property type="project" value="UniProtKB-KW"/>
</dbReference>
<dbReference type="EMBL" id="GGEC01045445">
    <property type="protein sequence ID" value="MBX25929.1"/>
    <property type="molecule type" value="Transcribed_RNA"/>
</dbReference>
<dbReference type="GO" id="GO:0008168">
    <property type="term" value="F:methyltransferase activity"/>
    <property type="evidence" value="ECO:0007669"/>
    <property type="project" value="InterPro"/>
</dbReference>
<dbReference type="Gene3D" id="6.10.140.2220">
    <property type="match status" value="1"/>
</dbReference>
<dbReference type="SUPFAM" id="SSF144232">
    <property type="entry name" value="HIT/MYND zinc finger-like"/>
    <property type="match status" value="1"/>
</dbReference>
<sequence length="488" mass="54652">MDTVCPIDVKCPSQISALLRPPSPPQVQEYYEKLIAERECRGLQVKQNCYLGKGVYANLDFEEGELVLKDQMLVGSQHPSNKIDCLVCSFCFYFIGSIELQIGRKLYLKSLGASTSNGCDKAMHIPKYHGAADSSSEKDDSFNNGHQNLDECASSSSGNKVSLPNEVVESLLNGEMTLPHSNKFPLPSAMACPGGCAEAYYCSKSCAEADWESSHSLLCTGQRSESPCKEALLKFIQHAAETNDIFLLAAKTIAFTLLRYRKLKATHLKEQDQKTAPAVLPLLLEAWKPISVGYKRRWWDCISLPDDVDYSDETAFRMEIRELAFRSLQLLKEALFDEECEPLFSLEIYGNIIGMFELNNLDLVVASPVEDYFLYIDDLPHPEKRKAEEITQPLLDALGDDYSVCCQGTAFYPLQSCMNHSCCPNSKAFKRDEDRDGQATIIACRPICKGEEVTISYVDDELPLEERRALLADYGFKCECAKCLEEEP</sequence>
<protein>
    <recommendedName>
        <fullName evidence="4">SET domain-containing protein</fullName>
    </recommendedName>
</protein>
<dbReference type="Gene3D" id="2.170.270.10">
    <property type="entry name" value="SET domain"/>
    <property type="match status" value="1"/>
</dbReference>
<keyword evidence="3" id="KW-0862">Zinc</keyword>
<dbReference type="InterPro" id="IPR001214">
    <property type="entry name" value="SET_dom"/>
</dbReference>
<reference evidence="5" key="1">
    <citation type="submission" date="2018-02" db="EMBL/GenBank/DDBJ databases">
        <title>Rhizophora mucronata_Transcriptome.</title>
        <authorList>
            <person name="Meera S.P."/>
            <person name="Sreeshan A."/>
            <person name="Augustine A."/>
        </authorList>
    </citation>
    <scope>NUCLEOTIDE SEQUENCE</scope>
    <source>
        <tissue evidence="5">Leaf</tissue>
    </source>
</reference>
<evidence type="ECO:0000256" key="2">
    <source>
        <dbReference type="ARBA" id="ARBA00022771"/>
    </source>
</evidence>
<dbReference type="PANTHER" id="PTHR47436">
    <property type="entry name" value="HISTONE-LYSINE N-METHYLTRANSFERASE ATXR2"/>
    <property type="match status" value="1"/>
</dbReference>
<dbReference type="InterPro" id="IPR044237">
    <property type="entry name" value="ATXR2-like"/>
</dbReference>
<feature type="domain" description="SET" evidence="4">
    <location>
        <begin position="25"/>
        <end position="458"/>
    </location>
</feature>
<accession>A0A2P2M6S7</accession>
<organism evidence="5">
    <name type="scientific">Rhizophora mucronata</name>
    <name type="common">Asiatic mangrove</name>
    <dbReference type="NCBI Taxonomy" id="61149"/>
    <lineage>
        <taxon>Eukaryota</taxon>
        <taxon>Viridiplantae</taxon>
        <taxon>Streptophyta</taxon>
        <taxon>Embryophyta</taxon>
        <taxon>Tracheophyta</taxon>
        <taxon>Spermatophyta</taxon>
        <taxon>Magnoliopsida</taxon>
        <taxon>eudicotyledons</taxon>
        <taxon>Gunneridae</taxon>
        <taxon>Pentapetalae</taxon>
        <taxon>rosids</taxon>
        <taxon>fabids</taxon>
        <taxon>Malpighiales</taxon>
        <taxon>Rhizophoraceae</taxon>
        <taxon>Rhizophora</taxon>
    </lineage>
</organism>
<dbReference type="CDD" id="cd20071">
    <property type="entry name" value="SET_SMYD"/>
    <property type="match status" value="1"/>
</dbReference>
<dbReference type="SUPFAM" id="SSF82199">
    <property type="entry name" value="SET domain"/>
    <property type="match status" value="1"/>
</dbReference>
<proteinExistence type="predicted"/>
<evidence type="ECO:0000256" key="1">
    <source>
        <dbReference type="ARBA" id="ARBA00022723"/>
    </source>
</evidence>
<dbReference type="Pfam" id="PF01753">
    <property type="entry name" value="zf-MYND"/>
    <property type="match status" value="1"/>
</dbReference>
<evidence type="ECO:0000256" key="3">
    <source>
        <dbReference type="ARBA" id="ARBA00022833"/>
    </source>
</evidence>
<dbReference type="PROSITE" id="PS50280">
    <property type="entry name" value="SET"/>
    <property type="match status" value="1"/>
</dbReference>
<dbReference type="Pfam" id="PF00856">
    <property type="entry name" value="SET"/>
    <property type="match status" value="1"/>
</dbReference>
<evidence type="ECO:0000259" key="4">
    <source>
        <dbReference type="PROSITE" id="PS50280"/>
    </source>
</evidence>
<keyword evidence="1" id="KW-0479">Metal-binding</keyword>
<dbReference type="PANTHER" id="PTHR47436:SF1">
    <property type="entry name" value="SET DOMAIN-CONTAINING PROTEIN"/>
    <property type="match status" value="1"/>
</dbReference>